<feature type="domain" description="HTH hxlR-type" evidence="4">
    <location>
        <begin position="11"/>
        <end position="110"/>
    </location>
</feature>
<sequence length="121" mass="14239">MIQLNNKTYTCPVDVTLGFIGGKWKLLILSHLHQFDRKSYSEIRDNLPGISEKMLSQQLKELERDQLVEKKILALKPYRVEYFLSVQGKSLSPLYAFVSEWGIKYLKEQGIDYLKDQHLYK</sequence>
<dbReference type="Proteomes" id="UP000240971">
    <property type="component" value="Unassembled WGS sequence"/>
</dbReference>
<dbReference type="InterPro" id="IPR036388">
    <property type="entry name" value="WH-like_DNA-bd_sf"/>
</dbReference>
<evidence type="ECO:0000313" key="5">
    <source>
        <dbReference type="EMBL" id="PSL46702.1"/>
    </source>
</evidence>
<organism evidence="5 6">
    <name type="scientific">Chitinophaga niastensis</name>
    <dbReference type="NCBI Taxonomy" id="536980"/>
    <lineage>
        <taxon>Bacteria</taxon>
        <taxon>Pseudomonadati</taxon>
        <taxon>Bacteroidota</taxon>
        <taxon>Chitinophagia</taxon>
        <taxon>Chitinophagales</taxon>
        <taxon>Chitinophagaceae</taxon>
        <taxon>Chitinophaga</taxon>
    </lineage>
</organism>
<comment type="caution">
    <text evidence="5">The sequence shown here is derived from an EMBL/GenBank/DDBJ whole genome shotgun (WGS) entry which is preliminary data.</text>
</comment>
<keyword evidence="2" id="KW-0238">DNA-binding</keyword>
<dbReference type="SUPFAM" id="SSF46785">
    <property type="entry name" value="Winged helix' DNA-binding domain"/>
    <property type="match status" value="1"/>
</dbReference>
<evidence type="ECO:0000313" key="6">
    <source>
        <dbReference type="Proteomes" id="UP000240971"/>
    </source>
</evidence>
<evidence type="ECO:0000256" key="1">
    <source>
        <dbReference type="ARBA" id="ARBA00023015"/>
    </source>
</evidence>
<keyword evidence="3" id="KW-0804">Transcription</keyword>
<dbReference type="EMBL" id="PYAW01000003">
    <property type="protein sequence ID" value="PSL46702.1"/>
    <property type="molecule type" value="Genomic_DNA"/>
</dbReference>
<evidence type="ECO:0000256" key="2">
    <source>
        <dbReference type="ARBA" id="ARBA00023125"/>
    </source>
</evidence>
<dbReference type="Pfam" id="PF01638">
    <property type="entry name" value="HxlR"/>
    <property type="match status" value="1"/>
</dbReference>
<accession>A0A2P8HKF7</accession>
<dbReference type="PROSITE" id="PS51118">
    <property type="entry name" value="HTH_HXLR"/>
    <property type="match status" value="1"/>
</dbReference>
<evidence type="ECO:0000259" key="4">
    <source>
        <dbReference type="PROSITE" id="PS51118"/>
    </source>
</evidence>
<gene>
    <name evidence="5" type="ORF">CLV51_103683</name>
</gene>
<protein>
    <submittedName>
        <fullName evidence="5">HxlR family transcriptional regulator</fullName>
    </submittedName>
</protein>
<dbReference type="PANTHER" id="PTHR33204">
    <property type="entry name" value="TRANSCRIPTIONAL REGULATOR, MARR FAMILY"/>
    <property type="match status" value="1"/>
</dbReference>
<dbReference type="RefSeq" id="WP_106529463.1">
    <property type="nucleotide sequence ID" value="NZ_PYAW01000003.1"/>
</dbReference>
<dbReference type="InterPro" id="IPR036390">
    <property type="entry name" value="WH_DNA-bd_sf"/>
</dbReference>
<dbReference type="GO" id="GO:0003677">
    <property type="term" value="F:DNA binding"/>
    <property type="evidence" value="ECO:0007669"/>
    <property type="project" value="UniProtKB-KW"/>
</dbReference>
<keyword evidence="6" id="KW-1185">Reference proteome</keyword>
<keyword evidence="1" id="KW-0805">Transcription regulation</keyword>
<dbReference type="OrthoDB" id="8231503at2"/>
<reference evidence="5 6" key="1">
    <citation type="submission" date="2018-03" db="EMBL/GenBank/DDBJ databases">
        <title>Genomic Encyclopedia of Archaeal and Bacterial Type Strains, Phase II (KMG-II): from individual species to whole genera.</title>
        <authorList>
            <person name="Goeker M."/>
        </authorList>
    </citation>
    <scope>NUCLEOTIDE SEQUENCE [LARGE SCALE GENOMIC DNA]</scope>
    <source>
        <strain evidence="5 6">DSM 24859</strain>
    </source>
</reference>
<dbReference type="AlphaFoldDB" id="A0A2P8HKF7"/>
<evidence type="ECO:0000256" key="3">
    <source>
        <dbReference type="ARBA" id="ARBA00023163"/>
    </source>
</evidence>
<dbReference type="Gene3D" id="1.10.10.10">
    <property type="entry name" value="Winged helix-like DNA-binding domain superfamily/Winged helix DNA-binding domain"/>
    <property type="match status" value="1"/>
</dbReference>
<dbReference type="PANTHER" id="PTHR33204:SF29">
    <property type="entry name" value="TRANSCRIPTIONAL REGULATOR"/>
    <property type="match status" value="1"/>
</dbReference>
<proteinExistence type="predicted"/>
<dbReference type="InterPro" id="IPR002577">
    <property type="entry name" value="HTH_HxlR"/>
</dbReference>
<name>A0A2P8HKF7_CHINA</name>